<comment type="caution">
    <text evidence="1">The sequence shown here is derived from an EMBL/GenBank/DDBJ whole genome shotgun (WGS) entry which is preliminary data.</text>
</comment>
<sequence length="70" mass="7946">MVFGFVEQRKDERKARRGLQWTNGDSFGPEADGVKKLGVKLTKLGRYLCVWHISKRKVGSGRGKWIGGRL</sequence>
<organism evidence="1 2">
    <name type="scientific">Botryotinia convoluta</name>
    <dbReference type="NCBI Taxonomy" id="54673"/>
    <lineage>
        <taxon>Eukaryota</taxon>
        <taxon>Fungi</taxon>
        <taxon>Dikarya</taxon>
        <taxon>Ascomycota</taxon>
        <taxon>Pezizomycotina</taxon>
        <taxon>Leotiomycetes</taxon>
        <taxon>Helotiales</taxon>
        <taxon>Sclerotiniaceae</taxon>
        <taxon>Botryotinia</taxon>
    </lineage>
</organism>
<name>A0A4Z1IID0_9HELO</name>
<reference evidence="1 2" key="1">
    <citation type="submission" date="2017-12" db="EMBL/GenBank/DDBJ databases">
        <title>Comparative genomics of Botrytis spp.</title>
        <authorList>
            <person name="Valero-Jimenez C.A."/>
            <person name="Tapia P."/>
            <person name="Veloso J."/>
            <person name="Silva-Moreno E."/>
            <person name="Staats M."/>
            <person name="Valdes J.H."/>
            <person name="Van Kan J.A.L."/>
        </authorList>
    </citation>
    <scope>NUCLEOTIDE SEQUENCE [LARGE SCALE GENOMIC DNA]</scope>
    <source>
        <strain evidence="1 2">MUCL11595</strain>
    </source>
</reference>
<evidence type="ECO:0000313" key="2">
    <source>
        <dbReference type="Proteomes" id="UP000297527"/>
    </source>
</evidence>
<dbReference type="EMBL" id="PQXN01000028">
    <property type="protein sequence ID" value="TGO61341.1"/>
    <property type="molecule type" value="Genomic_DNA"/>
</dbReference>
<evidence type="ECO:0000313" key="1">
    <source>
        <dbReference type="EMBL" id="TGO61341.1"/>
    </source>
</evidence>
<dbReference type="AlphaFoldDB" id="A0A4Z1IID0"/>
<protein>
    <submittedName>
        <fullName evidence="1">Uncharacterized protein</fullName>
    </submittedName>
</protein>
<keyword evidence="2" id="KW-1185">Reference proteome</keyword>
<accession>A0A4Z1IID0</accession>
<dbReference type="Proteomes" id="UP000297527">
    <property type="component" value="Unassembled WGS sequence"/>
</dbReference>
<gene>
    <name evidence="1" type="ORF">BCON_0028g00580</name>
</gene>
<proteinExistence type="predicted"/>